<comment type="caution">
    <text evidence="2">The sequence shown here is derived from an EMBL/GenBank/DDBJ whole genome shotgun (WGS) entry which is preliminary data.</text>
</comment>
<name>A0A243QAU4_9ACTN</name>
<evidence type="ECO:0008006" key="4">
    <source>
        <dbReference type="Google" id="ProtNLM"/>
    </source>
</evidence>
<dbReference type="OrthoDB" id="4551722at2"/>
<evidence type="ECO:0000313" key="2">
    <source>
        <dbReference type="EMBL" id="OUC78844.1"/>
    </source>
</evidence>
<feature type="chain" id="PRO_5039230931" description="Ig-like domain-containing protein" evidence="1">
    <location>
        <begin position="24"/>
        <end position="100"/>
    </location>
</feature>
<keyword evidence="1" id="KW-0732">Signal</keyword>
<reference evidence="2 3" key="1">
    <citation type="submission" date="2017-05" db="EMBL/GenBank/DDBJ databases">
        <title>Biotechnological potential of actinobacteria isolated from South African environments.</title>
        <authorList>
            <person name="Le Roes-Hill M."/>
            <person name="Prins A."/>
            <person name="Durrell K.A."/>
        </authorList>
    </citation>
    <scope>NUCLEOTIDE SEQUENCE [LARGE SCALE GENOMIC DNA]</scope>
    <source>
        <strain evidence="2">BS2</strain>
    </source>
</reference>
<protein>
    <recommendedName>
        <fullName evidence="4">Ig-like domain-containing protein</fullName>
    </recommendedName>
</protein>
<dbReference type="AlphaFoldDB" id="A0A243QAU4"/>
<sequence>MKTRLASAGVILAASVGSMVSGAGTADAYPVGPWKIQGPCAGKSQAQCAMQPSPDGLTWSFHGDAWNYDKTGRFVCMSSAFYCEPLMVVVRALPPVAIGR</sequence>
<dbReference type="Proteomes" id="UP000194632">
    <property type="component" value="Unassembled WGS sequence"/>
</dbReference>
<gene>
    <name evidence="2" type="ORF">CA982_10645</name>
</gene>
<accession>A0A243QAU4</accession>
<proteinExistence type="predicted"/>
<feature type="signal peptide" evidence="1">
    <location>
        <begin position="1"/>
        <end position="23"/>
    </location>
</feature>
<evidence type="ECO:0000313" key="3">
    <source>
        <dbReference type="Proteomes" id="UP000194632"/>
    </source>
</evidence>
<organism evidence="2 3">
    <name type="scientific">Gordonia lacunae</name>
    <dbReference type="NCBI Taxonomy" id="417102"/>
    <lineage>
        <taxon>Bacteria</taxon>
        <taxon>Bacillati</taxon>
        <taxon>Actinomycetota</taxon>
        <taxon>Actinomycetes</taxon>
        <taxon>Mycobacteriales</taxon>
        <taxon>Gordoniaceae</taxon>
        <taxon>Gordonia</taxon>
    </lineage>
</organism>
<evidence type="ECO:0000256" key="1">
    <source>
        <dbReference type="SAM" id="SignalP"/>
    </source>
</evidence>
<dbReference type="RefSeq" id="WP_086535308.1">
    <property type="nucleotide sequence ID" value="NZ_NGFO01000010.1"/>
</dbReference>
<keyword evidence="3" id="KW-1185">Reference proteome</keyword>
<dbReference type="EMBL" id="NGFO01000010">
    <property type="protein sequence ID" value="OUC78844.1"/>
    <property type="molecule type" value="Genomic_DNA"/>
</dbReference>